<keyword evidence="9 13" id="KW-0238">DNA-binding</keyword>
<evidence type="ECO:0000256" key="13">
    <source>
        <dbReference type="HAMAP-Rule" id="MF_00034"/>
    </source>
</evidence>
<comment type="similarity">
    <text evidence="1 13">Belongs to the RuvC family.</text>
</comment>
<comment type="subunit">
    <text evidence="13">Homodimer which binds Holliday junction (HJ) DNA. The HJ becomes 2-fold symmetrical on binding to RuvC with unstacked arms; it has a different conformation from HJ DNA in complex with RuvA. In the full resolvosome a probable DNA-RuvA(4)-RuvB(12)-RuvC(2) complex forms which resolves the HJ.</text>
</comment>
<dbReference type="HOGENOM" id="CLU_091257_3_1_12"/>
<dbReference type="STRING" id="744872.Spica_1340"/>
<evidence type="ECO:0000256" key="5">
    <source>
        <dbReference type="ARBA" id="ARBA00022759"/>
    </source>
</evidence>
<dbReference type="GO" id="GO:0006281">
    <property type="term" value="P:DNA repair"/>
    <property type="evidence" value="ECO:0007669"/>
    <property type="project" value="UniProtKB-UniRule"/>
</dbReference>
<keyword evidence="11 13" id="KW-0234">DNA repair</keyword>
<evidence type="ECO:0000256" key="4">
    <source>
        <dbReference type="ARBA" id="ARBA00022723"/>
    </source>
</evidence>
<dbReference type="PRINTS" id="PR00696">
    <property type="entry name" value="RSOLVASERUVC"/>
</dbReference>
<dbReference type="HAMAP" id="MF_00034">
    <property type="entry name" value="RuvC"/>
    <property type="match status" value="1"/>
</dbReference>
<dbReference type="GO" id="GO:0006310">
    <property type="term" value="P:DNA recombination"/>
    <property type="evidence" value="ECO:0007669"/>
    <property type="project" value="UniProtKB-UniRule"/>
</dbReference>
<proteinExistence type="inferred from homology"/>
<feature type="binding site" evidence="13">
    <location>
        <position position="158"/>
    </location>
    <ligand>
        <name>Mg(2+)</name>
        <dbReference type="ChEBI" id="CHEBI:18420"/>
        <label>1</label>
    </ligand>
</feature>
<comment type="catalytic activity">
    <reaction evidence="12 13">
        <text>Endonucleolytic cleavage at a junction such as a reciprocal single-stranded crossover between two homologous DNA duplexes (Holliday junction).</text>
        <dbReference type="EC" id="3.1.21.10"/>
    </reaction>
</comment>
<evidence type="ECO:0000256" key="9">
    <source>
        <dbReference type="ARBA" id="ARBA00023125"/>
    </source>
</evidence>
<evidence type="ECO:0000256" key="7">
    <source>
        <dbReference type="ARBA" id="ARBA00022801"/>
    </source>
</evidence>
<feature type="binding site" evidence="13">
    <location>
        <position position="25"/>
    </location>
    <ligand>
        <name>Mg(2+)</name>
        <dbReference type="ChEBI" id="CHEBI:18420"/>
        <label>1</label>
    </ligand>
</feature>
<gene>
    <name evidence="13" type="primary">ruvC</name>
    <name evidence="15" type="ordered locus">Spica_1340</name>
</gene>
<feature type="active site" evidence="13">
    <location>
        <position position="158"/>
    </location>
</feature>
<dbReference type="RefSeq" id="WP_013968796.1">
    <property type="nucleotide sequence ID" value="NC_015732.1"/>
</dbReference>
<keyword evidence="10 13" id="KW-0233">DNA recombination</keyword>
<feature type="active site" evidence="13">
    <location>
        <position position="85"/>
    </location>
</feature>
<evidence type="ECO:0000313" key="16">
    <source>
        <dbReference type="Proteomes" id="UP000000503"/>
    </source>
</evidence>
<accession>F8F2U2</accession>
<dbReference type="InterPro" id="IPR012337">
    <property type="entry name" value="RNaseH-like_sf"/>
</dbReference>
<dbReference type="InterPro" id="IPR002176">
    <property type="entry name" value="X-over_junc_endoDNase_RuvC"/>
</dbReference>
<keyword evidence="6 13" id="KW-0227">DNA damage</keyword>
<evidence type="ECO:0000256" key="2">
    <source>
        <dbReference type="ARBA" id="ARBA00022490"/>
    </source>
</evidence>
<comment type="subcellular location">
    <subcellularLocation>
        <location evidence="13">Cytoplasm</location>
    </subcellularLocation>
</comment>
<dbReference type="GO" id="GO:0000287">
    <property type="term" value="F:magnesium ion binding"/>
    <property type="evidence" value="ECO:0007669"/>
    <property type="project" value="UniProtKB-UniRule"/>
</dbReference>
<evidence type="ECO:0000256" key="11">
    <source>
        <dbReference type="ARBA" id="ARBA00023204"/>
    </source>
</evidence>
<evidence type="ECO:0000256" key="8">
    <source>
        <dbReference type="ARBA" id="ARBA00022842"/>
    </source>
</evidence>
<dbReference type="Proteomes" id="UP000000503">
    <property type="component" value="Chromosome"/>
</dbReference>
<keyword evidence="7 13" id="KW-0378">Hydrolase</keyword>
<organism evidence="15 16">
    <name type="scientific">Gracilinema caldarium (strain ATCC 51460 / DSM 7334 / H1)</name>
    <name type="common">Treponema caldarium</name>
    <dbReference type="NCBI Taxonomy" id="744872"/>
    <lineage>
        <taxon>Bacteria</taxon>
        <taxon>Pseudomonadati</taxon>
        <taxon>Spirochaetota</taxon>
        <taxon>Spirochaetia</taxon>
        <taxon>Spirochaetales</taxon>
        <taxon>Breznakiellaceae</taxon>
        <taxon>Gracilinema</taxon>
    </lineage>
</organism>
<dbReference type="FunFam" id="3.30.420.10:FF:000002">
    <property type="entry name" value="Crossover junction endodeoxyribonuclease RuvC"/>
    <property type="match status" value="1"/>
</dbReference>
<dbReference type="Gene3D" id="3.30.420.10">
    <property type="entry name" value="Ribonuclease H-like superfamily/Ribonuclease H"/>
    <property type="match status" value="1"/>
</dbReference>
<keyword evidence="16" id="KW-1185">Reference proteome</keyword>
<keyword evidence="2 13" id="KW-0963">Cytoplasm</keyword>
<name>F8F2U2_GRAC1</name>
<dbReference type="KEGG" id="scd:Spica_1340"/>
<dbReference type="NCBIfam" id="TIGR00228">
    <property type="entry name" value="ruvC"/>
    <property type="match status" value="1"/>
</dbReference>
<feature type="binding site" evidence="13">
    <location>
        <position position="85"/>
    </location>
    <ligand>
        <name>Mg(2+)</name>
        <dbReference type="ChEBI" id="CHEBI:18420"/>
        <label>2</label>
    </ligand>
</feature>
<evidence type="ECO:0000256" key="10">
    <source>
        <dbReference type="ARBA" id="ARBA00023172"/>
    </source>
</evidence>
<protein>
    <recommendedName>
        <fullName evidence="13 14">Crossover junction endodeoxyribonuclease RuvC</fullName>
        <ecNumber evidence="13 14">3.1.21.10</ecNumber>
    </recommendedName>
    <alternativeName>
        <fullName evidence="13">Holliday junction nuclease RuvC</fullName>
    </alternativeName>
    <alternativeName>
        <fullName evidence="13">Holliday junction resolvase RuvC</fullName>
    </alternativeName>
</protein>
<dbReference type="GO" id="GO:0048476">
    <property type="term" value="C:Holliday junction resolvase complex"/>
    <property type="evidence" value="ECO:0007669"/>
    <property type="project" value="UniProtKB-UniRule"/>
</dbReference>
<dbReference type="EC" id="3.1.21.10" evidence="13 14"/>
<keyword evidence="8 13" id="KW-0460">Magnesium</keyword>
<dbReference type="AlphaFoldDB" id="F8F2U2"/>
<dbReference type="GO" id="GO:0008821">
    <property type="term" value="F:crossover junction DNA endonuclease activity"/>
    <property type="evidence" value="ECO:0007669"/>
    <property type="project" value="UniProtKB-UniRule"/>
</dbReference>
<dbReference type="GO" id="GO:0003677">
    <property type="term" value="F:DNA binding"/>
    <property type="evidence" value="ECO:0007669"/>
    <property type="project" value="UniProtKB-KW"/>
</dbReference>
<dbReference type="PANTHER" id="PTHR30194">
    <property type="entry name" value="CROSSOVER JUNCTION ENDODEOXYRIBONUCLEASE RUVC"/>
    <property type="match status" value="1"/>
</dbReference>
<evidence type="ECO:0000256" key="3">
    <source>
        <dbReference type="ARBA" id="ARBA00022722"/>
    </source>
</evidence>
<dbReference type="NCBIfam" id="NF000711">
    <property type="entry name" value="PRK00039.2-1"/>
    <property type="match status" value="1"/>
</dbReference>
<evidence type="ECO:0000313" key="15">
    <source>
        <dbReference type="EMBL" id="AEJ19486.1"/>
    </source>
</evidence>
<dbReference type="Pfam" id="PF02075">
    <property type="entry name" value="RuvC"/>
    <property type="match status" value="1"/>
</dbReference>
<dbReference type="PANTHER" id="PTHR30194:SF3">
    <property type="entry name" value="CROSSOVER JUNCTION ENDODEOXYRIBONUCLEASE RUVC"/>
    <property type="match status" value="1"/>
</dbReference>
<sequence length="179" mass="19419">MRSPKITKKNNSKEESGVRRIIGVDPGLASTGWGVVEQQGQRILHIAHGSIETEAKLARPERLFIIYTQFKNLLDLYQPDEGAIETLYFAKNVTSALPVAEARGVVSMAMAERGLPVREFTPLAIKQAVVGRGSAGKEQVQELVRLILGLDSIPRPDHAADALGAALCSAHTPNFINLL</sequence>
<dbReference type="eggNOG" id="COG0817">
    <property type="taxonomic scope" value="Bacteria"/>
</dbReference>
<dbReference type="InterPro" id="IPR036397">
    <property type="entry name" value="RNaseH_sf"/>
</dbReference>
<dbReference type="SUPFAM" id="SSF53098">
    <property type="entry name" value="Ribonuclease H-like"/>
    <property type="match status" value="1"/>
</dbReference>
<keyword evidence="4 13" id="KW-0479">Metal-binding</keyword>
<evidence type="ECO:0000256" key="1">
    <source>
        <dbReference type="ARBA" id="ARBA00009518"/>
    </source>
</evidence>
<feature type="active site" evidence="13">
    <location>
        <position position="25"/>
    </location>
</feature>
<evidence type="ECO:0000256" key="14">
    <source>
        <dbReference type="NCBIfam" id="TIGR00228"/>
    </source>
</evidence>
<dbReference type="GO" id="GO:0005737">
    <property type="term" value="C:cytoplasm"/>
    <property type="evidence" value="ECO:0007669"/>
    <property type="project" value="UniProtKB-SubCell"/>
</dbReference>
<evidence type="ECO:0000256" key="12">
    <source>
        <dbReference type="ARBA" id="ARBA00029354"/>
    </source>
</evidence>
<reference evidence="16" key="1">
    <citation type="journal article" date="2013" name="Stand. Genomic Sci.">
        <title>Genome sequence of the thermophilic fresh-water bacterium Spirochaeta caldaria type strain (H1(T)), reclassification of Spirochaeta caldaria, Spirochaeta stenostrepta, and Spirochaeta zuelzerae in the genus Treponema as Treponema caldaria comb. nov., Treponema stenostrepta comb. nov., and Treponema zuelzerae comb. nov., and emendation of the genus Treponema.</title>
        <authorList>
            <person name="Abt B."/>
            <person name="Goker M."/>
            <person name="Scheuner C."/>
            <person name="Han C."/>
            <person name="Lu M."/>
            <person name="Misra M."/>
            <person name="Lapidus A."/>
            <person name="Nolan M."/>
            <person name="Lucas S."/>
            <person name="Hammon N."/>
            <person name="Deshpande S."/>
            <person name="Cheng J.F."/>
            <person name="Tapia R."/>
            <person name="Goodwin L.A."/>
            <person name="Pitluck S."/>
            <person name="Liolios K."/>
            <person name="Pagani I."/>
            <person name="Ivanova N."/>
            <person name="Mavromatis K."/>
            <person name="Mikhailova N."/>
            <person name="Huntemann M."/>
            <person name="Pati A."/>
            <person name="Chen A."/>
            <person name="Palaniappan K."/>
            <person name="Land M."/>
            <person name="Hauser L."/>
            <person name="Jeffries C.D."/>
            <person name="Rohde M."/>
            <person name="Spring S."/>
            <person name="Gronow S."/>
            <person name="Detter J.C."/>
            <person name="Bristow J."/>
            <person name="Eisen J.A."/>
            <person name="Markowitz V."/>
            <person name="Hugenholtz P."/>
            <person name="Kyrpides N.C."/>
            <person name="Woyke T."/>
            <person name="Klenk H.P."/>
        </authorList>
    </citation>
    <scope>NUCLEOTIDE SEQUENCE</scope>
    <source>
        <strain evidence="16">ATCC 51460 / DSM 7334 / H1</strain>
    </source>
</reference>
<dbReference type="CDD" id="cd16962">
    <property type="entry name" value="RuvC"/>
    <property type="match status" value="1"/>
</dbReference>
<dbReference type="EMBL" id="CP002868">
    <property type="protein sequence ID" value="AEJ19486.1"/>
    <property type="molecule type" value="Genomic_DNA"/>
</dbReference>
<evidence type="ECO:0000256" key="6">
    <source>
        <dbReference type="ARBA" id="ARBA00022763"/>
    </source>
</evidence>
<comment type="cofactor">
    <cofactor evidence="13">
        <name>Mg(2+)</name>
        <dbReference type="ChEBI" id="CHEBI:18420"/>
    </cofactor>
    <text evidence="13">Binds 2 Mg(2+) ion per subunit.</text>
</comment>
<keyword evidence="3 13" id="KW-0540">Nuclease</keyword>
<keyword evidence="5 13" id="KW-0255">Endonuclease</keyword>
<comment type="function">
    <text evidence="13">The RuvA-RuvB-RuvC complex processes Holliday junction (HJ) DNA during genetic recombination and DNA repair. Endonuclease that resolves HJ intermediates. Cleaves cruciform DNA by making single-stranded nicks across the HJ at symmetrical positions within the homologous arms, yielding a 5'-phosphate and a 3'-hydroxyl group; requires a central core of homology in the junction. The consensus cleavage sequence is 5'-(A/T)TT(C/G)-3'. Cleavage occurs on the 3'-side of the TT dinucleotide at the point of strand exchange. HJ branch migration catalyzed by RuvA-RuvB allows RuvC to scan DNA until it finds its consensus sequence, where it cleaves and resolves the cruciform DNA.</text>
</comment>